<reference evidence="2 3" key="1">
    <citation type="submission" date="2014-04" db="EMBL/GenBank/DDBJ databases">
        <authorList>
            <consortium name="DOE Joint Genome Institute"/>
            <person name="Kuo A."/>
            <person name="Kohler A."/>
            <person name="Costa M.D."/>
            <person name="Nagy L.G."/>
            <person name="Floudas D."/>
            <person name="Copeland A."/>
            <person name="Barry K.W."/>
            <person name="Cichocki N."/>
            <person name="Veneault-Fourrey C."/>
            <person name="LaButti K."/>
            <person name="Lindquist E.A."/>
            <person name="Lipzen A."/>
            <person name="Lundell T."/>
            <person name="Morin E."/>
            <person name="Murat C."/>
            <person name="Sun H."/>
            <person name="Tunlid A."/>
            <person name="Henrissat B."/>
            <person name="Grigoriev I.V."/>
            <person name="Hibbett D.S."/>
            <person name="Martin F."/>
            <person name="Nordberg H.P."/>
            <person name="Cantor M.N."/>
            <person name="Hua S.X."/>
        </authorList>
    </citation>
    <scope>NUCLEOTIDE SEQUENCE [LARGE SCALE GENOMIC DNA]</scope>
    <source>
        <strain evidence="2 3">Marx 270</strain>
    </source>
</reference>
<evidence type="ECO:0000256" key="1">
    <source>
        <dbReference type="SAM" id="MobiDB-lite"/>
    </source>
</evidence>
<evidence type="ECO:0000313" key="3">
    <source>
        <dbReference type="Proteomes" id="UP000054217"/>
    </source>
</evidence>
<gene>
    <name evidence="2" type="ORF">M404DRAFT_1009190</name>
</gene>
<dbReference type="InterPro" id="IPR009097">
    <property type="entry name" value="Cyclic_Pdiesterase"/>
</dbReference>
<dbReference type="PANTHER" id="PTHR28141:SF1">
    <property type="entry name" value="2',3'-CYCLIC-NUCLEOTIDE 3'-PHOSPHODIESTERASE"/>
    <property type="match status" value="1"/>
</dbReference>
<keyword evidence="3" id="KW-1185">Reference proteome</keyword>
<dbReference type="Pfam" id="PF07823">
    <property type="entry name" value="CPDase"/>
    <property type="match status" value="1"/>
</dbReference>
<dbReference type="InParanoid" id="A0A0C3MVZ6"/>
<evidence type="ECO:0000313" key="2">
    <source>
        <dbReference type="EMBL" id="KIN93109.1"/>
    </source>
</evidence>
<dbReference type="Proteomes" id="UP000054217">
    <property type="component" value="Unassembled WGS sequence"/>
</dbReference>
<organism evidence="2 3">
    <name type="scientific">Pisolithus tinctorius Marx 270</name>
    <dbReference type="NCBI Taxonomy" id="870435"/>
    <lineage>
        <taxon>Eukaryota</taxon>
        <taxon>Fungi</taxon>
        <taxon>Dikarya</taxon>
        <taxon>Basidiomycota</taxon>
        <taxon>Agaricomycotina</taxon>
        <taxon>Agaricomycetes</taxon>
        <taxon>Agaricomycetidae</taxon>
        <taxon>Boletales</taxon>
        <taxon>Sclerodermatineae</taxon>
        <taxon>Pisolithaceae</taxon>
        <taxon>Pisolithus</taxon>
    </lineage>
</organism>
<dbReference type="STRING" id="870435.A0A0C3MVZ6"/>
<name>A0A0C3MVZ6_PISTI</name>
<protein>
    <submittedName>
        <fullName evidence="2">Uncharacterized protein</fullName>
    </submittedName>
</protein>
<dbReference type="Gene3D" id="3.90.1140.10">
    <property type="entry name" value="Cyclic phosphodiesterase"/>
    <property type="match status" value="1"/>
</dbReference>
<dbReference type="SUPFAM" id="SSF55144">
    <property type="entry name" value="LigT-like"/>
    <property type="match status" value="1"/>
</dbReference>
<accession>A0A0C3MVZ6</accession>
<dbReference type="HOGENOM" id="CLU_081919_0_0_1"/>
<dbReference type="AlphaFoldDB" id="A0A0C3MVZ6"/>
<dbReference type="PANTHER" id="PTHR28141">
    <property type="entry name" value="2',3'-CYCLIC-NUCLEOTIDE 3'-PHOSPHODIESTERASE"/>
    <property type="match status" value="1"/>
</dbReference>
<dbReference type="OrthoDB" id="514292at2759"/>
<dbReference type="InterPro" id="IPR012386">
    <property type="entry name" value="Cyclic-nucl_3Pdiesterase"/>
</dbReference>
<reference evidence="3" key="2">
    <citation type="submission" date="2015-01" db="EMBL/GenBank/DDBJ databases">
        <title>Evolutionary Origins and Diversification of the Mycorrhizal Mutualists.</title>
        <authorList>
            <consortium name="DOE Joint Genome Institute"/>
            <consortium name="Mycorrhizal Genomics Consortium"/>
            <person name="Kohler A."/>
            <person name="Kuo A."/>
            <person name="Nagy L.G."/>
            <person name="Floudas D."/>
            <person name="Copeland A."/>
            <person name="Barry K.W."/>
            <person name="Cichocki N."/>
            <person name="Veneault-Fourrey C."/>
            <person name="LaButti K."/>
            <person name="Lindquist E.A."/>
            <person name="Lipzen A."/>
            <person name="Lundell T."/>
            <person name="Morin E."/>
            <person name="Murat C."/>
            <person name="Riley R."/>
            <person name="Ohm R."/>
            <person name="Sun H."/>
            <person name="Tunlid A."/>
            <person name="Henrissat B."/>
            <person name="Grigoriev I.V."/>
            <person name="Hibbett D.S."/>
            <person name="Martin F."/>
        </authorList>
    </citation>
    <scope>NUCLEOTIDE SEQUENCE [LARGE SCALE GENOMIC DNA]</scope>
    <source>
        <strain evidence="3">Marx 270</strain>
    </source>
</reference>
<dbReference type="GO" id="GO:0004113">
    <property type="term" value="F:2',3'-cyclic-nucleotide 3'-phosphodiesterase activity"/>
    <property type="evidence" value="ECO:0007669"/>
    <property type="project" value="TreeGrafter"/>
</dbReference>
<feature type="region of interest" description="Disordered" evidence="1">
    <location>
        <begin position="1"/>
        <end position="22"/>
    </location>
</feature>
<dbReference type="EMBL" id="KN832223">
    <property type="protein sequence ID" value="KIN93109.1"/>
    <property type="molecule type" value="Genomic_DNA"/>
</dbReference>
<proteinExistence type="predicted"/>
<dbReference type="GO" id="GO:0009187">
    <property type="term" value="P:cyclic nucleotide metabolic process"/>
    <property type="evidence" value="ECO:0007669"/>
    <property type="project" value="TreeGrafter"/>
</dbReference>
<sequence>MPQQPQGDLLEPNRGGSGTLSSSSYPKVFPHITVASVRSIGNELPGCLLTNLAKDRRSIRVNFQSLLVSDHYFRSLLISLLPTADLLALRDEIKETLSHLSPRSAPMFPHLSLAYIADEDAEAGERHRAAQSLRDRGVVIEDKDRHTVSLRCNDVCMSGVDLAEIWLVECEGPVEEWSV</sequence>